<dbReference type="InterPro" id="IPR011711">
    <property type="entry name" value="GntR_C"/>
</dbReference>
<reference evidence="5 6" key="1">
    <citation type="submission" date="2013-10" db="EMBL/GenBank/DDBJ databases">
        <title>Salinisphaera halophila YIM 95161 Genome Sequencing.</title>
        <authorList>
            <person name="Lai Q."/>
            <person name="Li C."/>
            <person name="Shao Z."/>
        </authorList>
    </citation>
    <scope>NUCLEOTIDE SEQUENCE [LARGE SCALE GENOMIC DNA]</scope>
    <source>
        <strain evidence="5 6">YIM 95161</strain>
    </source>
</reference>
<dbReference type="SUPFAM" id="SSF46785">
    <property type="entry name" value="Winged helix' DNA-binding domain"/>
    <property type="match status" value="1"/>
</dbReference>
<sequence>MRKVANVTRRVEQAYEIIRDSICDCTLEPGTHLVQEDLAADIGVSRQPIQQAMLLLKADGLVIETGGRGLYVAPMDPDSIVFHYQIRTQMDRLAACLVAHRSAHADASAFRRDLEINGQRLIDQGRRANREAGAAAAVALDMQFHTLIYEYSGNPLISTAAEPHWNFLRRVMISVLLHAGRGDTVWDEHERILQQLLAGQASVADTVEAHILGAQRALLDILNGDDRLTTRSS</sequence>
<evidence type="ECO:0000259" key="4">
    <source>
        <dbReference type="PROSITE" id="PS50949"/>
    </source>
</evidence>
<evidence type="ECO:0000256" key="2">
    <source>
        <dbReference type="ARBA" id="ARBA00023125"/>
    </source>
</evidence>
<gene>
    <name evidence="5" type="ORF">SAHL_04465</name>
</gene>
<comment type="caution">
    <text evidence="5">The sequence shown here is derived from an EMBL/GenBank/DDBJ whole genome shotgun (WGS) entry which is preliminary data.</text>
</comment>
<dbReference type="InterPro" id="IPR036390">
    <property type="entry name" value="WH_DNA-bd_sf"/>
</dbReference>
<keyword evidence="3" id="KW-0804">Transcription</keyword>
<proteinExistence type="predicted"/>
<feature type="domain" description="HTH gntR-type" evidence="4">
    <location>
        <begin position="8"/>
        <end position="75"/>
    </location>
</feature>
<dbReference type="InterPro" id="IPR036388">
    <property type="entry name" value="WH-like_DNA-bd_sf"/>
</dbReference>
<dbReference type="InterPro" id="IPR000524">
    <property type="entry name" value="Tscrpt_reg_HTH_GntR"/>
</dbReference>
<dbReference type="EMBL" id="AYKF01000064">
    <property type="protein sequence ID" value="ROO33031.1"/>
    <property type="molecule type" value="Genomic_DNA"/>
</dbReference>
<dbReference type="Proteomes" id="UP000285123">
    <property type="component" value="Unassembled WGS sequence"/>
</dbReference>
<dbReference type="SMART" id="SM00345">
    <property type="entry name" value="HTH_GNTR"/>
    <property type="match status" value="1"/>
</dbReference>
<dbReference type="PANTHER" id="PTHR43537:SF45">
    <property type="entry name" value="GNTR FAMILY REGULATORY PROTEIN"/>
    <property type="match status" value="1"/>
</dbReference>
<evidence type="ECO:0000313" key="5">
    <source>
        <dbReference type="EMBL" id="ROO33031.1"/>
    </source>
</evidence>
<dbReference type="RefSeq" id="WP_184947352.1">
    <property type="nucleotide sequence ID" value="NZ_AYKF01000064.1"/>
</dbReference>
<keyword evidence="1" id="KW-0805">Transcription regulation</keyword>
<organism evidence="5 6">
    <name type="scientific">Salinisphaera orenii YIM 95161</name>
    <dbReference type="NCBI Taxonomy" id="1051139"/>
    <lineage>
        <taxon>Bacteria</taxon>
        <taxon>Pseudomonadati</taxon>
        <taxon>Pseudomonadota</taxon>
        <taxon>Gammaproteobacteria</taxon>
        <taxon>Salinisphaerales</taxon>
        <taxon>Salinisphaeraceae</taxon>
        <taxon>Salinisphaera</taxon>
    </lineage>
</organism>
<protein>
    <submittedName>
        <fullName evidence="5">GntR family transcriptional regulator</fullName>
    </submittedName>
</protein>
<dbReference type="PROSITE" id="PS50949">
    <property type="entry name" value="HTH_GNTR"/>
    <property type="match status" value="1"/>
</dbReference>
<dbReference type="Pfam" id="PF07729">
    <property type="entry name" value="FCD"/>
    <property type="match status" value="1"/>
</dbReference>
<evidence type="ECO:0000256" key="3">
    <source>
        <dbReference type="ARBA" id="ARBA00023163"/>
    </source>
</evidence>
<keyword evidence="2" id="KW-0238">DNA-binding</keyword>
<dbReference type="InterPro" id="IPR008920">
    <property type="entry name" value="TF_FadR/GntR_C"/>
</dbReference>
<name>A0A423Q2Y5_9GAMM</name>
<evidence type="ECO:0000256" key="1">
    <source>
        <dbReference type="ARBA" id="ARBA00023015"/>
    </source>
</evidence>
<dbReference type="GO" id="GO:0003700">
    <property type="term" value="F:DNA-binding transcription factor activity"/>
    <property type="evidence" value="ECO:0007669"/>
    <property type="project" value="InterPro"/>
</dbReference>
<dbReference type="GO" id="GO:0003677">
    <property type="term" value="F:DNA binding"/>
    <property type="evidence" value="ECO:0007669"/>
    <property type="project" value="UniProtKB-KW"/>
</dbReference>
<dbReference type="PANTHER" id="PTHR43537">
    <property type="entry name" value="TRANSCRIPTIONAL REGULATOR, GNTR FAMILY"/>
    <property type="match status" value="1"/>
</dbReference>
<evidence type="ECO:0000313" key="6">
    <source>
        <dbReference type="Proteomes" id="UP000285123"/>
    </source>
</evidence>
<dbReference type="Pfam" id="PF00392">
    <property type="entry name" value="GntR"/>
    <property type="match status" value="1"/>
</dbReference>
<dbReference type="AlphaFoldDB" id="A0A423Q2Y5"/>
<dbReference type="Gene3D" id="1.20.120.530">
    <property type="entry name" value="GntR ligand-binding domain-like"/>
    <property type="match status" value="1"/>
</dbReference>
<dbReference type="Gene3D" id="1.10.10.10">
    <property type="entry name" value="Winged helix-like DNA-binding domain superfamily/Winged helix DNA-binding domain"/>
    <property type="match status" value="1"/>
</dbReference>
<dbReference type="SUPFAM" id="SSF48008">
    <property type="entry name" value="GntR ligand-binding domain-like"/>
    <property type="match status" value="1"/>
</dbReference>
<accession>A0A423Q2Y5</accession>